<gene>
    <name evidence="1" type="ORF">GCM10009838_06310</name>
</gene>
<keyword evidence="2" id="KW-1185">Reference proteome</keyword>
<dbReference type="Proteomes" id="UP001499854">
    <property type="component" value="Unassembled WGS sequence"/>
</dbReference>
<name>A0ABP5C014_9ACTN</name>
<accession>A0ABP5C014</accession>
<organism evidence="1 2">
    <name type="scientific">Catenulispora subtropica</name>
    <dbReference type="NCBI Taxonomy" id="450798"/>
    <lineage>
        <taxon>Bacteria</taxon>
        <taxon>Bacillati</taxon>
        <taxon>Actinomycetota</taxon>
        <taxon>Actinomycetes</taxon>
        <taxon>Catenulisporales</taxon>
        <taxon>Catenulisporaceae</taxon>
        <taxon>Catenulispora</taxon>
    </lineage>
</organism>
<reference evidence="2" key="1">
    <citation type="journal article" date="2019" name="Int. J. Syst. Evol. Microbiol.">
        <title>The Global Catalogue of Microorganisms (GCM) 10K type strain sequencing project: providing services to taxonomists for standard genome sequencing and annotation.</title>
        <authorList>
            <consortium name="The Broad Institute Genomics Platform"/>
            <consortium name="The Broad Institute Genome Sequencing Center for Infectious Disease"/>
            <person name="Wu L."/>
            <person name="Ma J."/>
        </authorList>
    </citation>
    <scope>NUCLEOTIDE SEQUENCE [LARGE SCALE GENOMIC DNA]</scope>
    <source>
        <strain evidence="2">JCM 16013</strain>
    </source>
</reference>
<evidence type="ECO:0008006" key="3">
    <source>
        <dbReference type="Google" id="ProtNLM"/>
    </source>
</evidence>
<sequence length="83" mass="9160">MTYRLVLPEEATKVLAMMDEATHDLFILAALDLPNDPHGLGNLLNAEGPFSRRALALADIGFIVYVVDESRRTVTVSTFIWVG</sequence>
<proteinExistence type="predicted"/>
<evidence type="ECO:0000313" key="2">
    <source>
        <dbReference type="Proteomes" id="UP001499854"/>
    </source>
</evidence>
<comment type="caution">
    <text evidence="1">The sequence shown here is derived from an EMBL/GenBank/DDBJ whole genome shotgun (WGS) entry which is preliminary data.</text>
</comment>
<dbReference type="EMBL" id="BAAAQM010000002">
    <property type="protein sequence ID" value="GAA1953717.1"/>
    <property type="molecule type" value="Genomic_DNA"/>
</dbReference>
<evidence type="ECO:0000313" key="1">
    <source>
        <dbReference type="EMBL" id="GAA1953717.1"/>
    </source>
</evidence>
<protein>
    <recommendedName>
        <fullName evidence="3">Plasmid stabilization system</fullName>
    </recommendedName>
</protein>